<evidence type="ECO:0000256" key="2">
    <source>
        <dbReference type="ARBA" id="ARBA00022553"/>
    </source>
</evidence>
<feature type="domain" description="Man1/Src1-like C-terminal" evidence="8">
    <location>
        <begin position="322"/>
        <end position="668"/>
    </location>
</feature>
<feature type="region of interest" description="Disordered" evidence="7">
    <location>
        <begin position="60"/>
        <end position="247"/>
    </location>
</feature>
<dbReference type="AlphaFoldDB" id="A0A194VR29"/>
<feature type="compositionally biased region" description="Polar residues" evidence="7">
    <location>
        <begin position="191"/>
        <end position="211"/>
    </location>
</feature>
<dbReference type="EMBL" id="CM003099">
    <property type="protein sequence ID" value="KUI66393.1"/>
    <property type="molecule type" value="Genomic_DNA"/>
</dbReference>
<keyword evidence="6" id="KW-0539">Nucleus</keyword>
<dbReference type="Pfam" id="PF09402">
    <property type="entry name" value="MSC"/>
    <property type="match status" value="1"/>
</dbReference>
<feature type="region of interest" description="Disordered" evidence="7">
    <location>
        <begin position="671"/>
        <end position="691"/>
    </location>
</feature>
<keyword evidence="11" id="KW-1185">Reference proteome</keyword>
<dbReference type="Proteomes" id="UP000078559">
    <property type="component" value="Chromosome 2"/>
</dbReference>
<evidence type="ECO:0000256" key="5">
    <source>
        <dbReference type="ARBA" id="ARBA00023136"/>
    </source>
</evidence>
<keyword evidence="5" id="KW-0472">Membrane</keyword>
<accession>A0A194VR29</accession>
<evidence type="ECO:0000313" key="11">
    <source>
        <dbReference type="Proteomes" id="UP000078559"/>
    </source>
</evidence>
<comment type="subcellular location">
    <subcellularLocation>
        <location evidence="1">Nucleus inner membrane</location>
    </subcellularLocation>
</comment>
<feature type="compositionally biased region" description="Polar residues" evidence="7">
    <location>
        <begin position="70"/>
        <end position="82"/>
    </location>
</feature>
<feature type="domain" description="HeH/LEM" evidence="9">
    <location>
        <begin position="15"/>
        <end position="49"/>
    </location>
</feature>
<dbReference type="PANTHER" id="PTHR47808">
    <property type="entry name" value="INNER NUCLEAR MEMBRANE PROTEIN HEH2-RELATED"/>
    <property type="match status" value="1"/>
</dbReference>
<dbReference type="InterPro" id="IPR018996">
    <property type="entry name" value="Man1/Src1-like_C"/>
</dbReference>
<dbReference type="GO" id="GO:0071763">
    <property type="term" value="P:nuclear membrane organization"/>
    <property type="evidence" value="ECO:0007669"/>
    <property type="project" value="TreeGrafter"/>
</dbReference>
<dbReference type="GO" id="GO:0005637">
    <property type="term" value="C:nuclear inner membrane"/>
    <property type="evidence" value="ECO:0007669"/>
    <property type="project" value="UniProtKB-SubCell"/>
</dbReference>
<feature type="compositionally biased region" description="Basic residues" evidence="7">
    <location>
        <begin position="95"/>
        <end position="105"/>
    </location>
</feature>
<evidence type="ECO:0000256" key="6">
    <source>
        <dbReference type="ARBA" id="ARBA00023242"/>
    </source>
</evidence>
<sequence length="715" mass="81246">MSDTEVDYLQPDFVPSSVTMPRLRSILVSQNVPYPATAKKAQLVEIFNDNVAPRARKLLAQRQKAKRSSMGITNIDGSQGYSVPNDDLRAPPSARRSRSPRKPTRSFKQESEEPEHIPEHVTLSPRKRQARSAGRQLAPSDTDTDSYYESTRSPRKPSRGAELTPKPERRRAESEEDGDVYQRRSNEPDTVFTSDNPFQSRTPSMPMTTPLNRRRTAGLESTIKRNASSSLRRRAERPQDDDYDSTVYSERFETPASMFTRPVTPRTPRSPQPLTVEAGEEFTPDEQLAMNQEDAERAQQAMVPVRQNKRSTGLTTPLWVFFMTLFGAYAAWYRQEKLAVGYCGVGRPEHDLIPRQLEYKDYKFDVPEWAFQLVEPRCEPCPPHAYCYVDGSVRCEDAFILKPHPLSAGGLVPLPPTCEPDGEKVRRVKAVADKAIEELRERQAKFECGELVDEDGHQSQTPMIAVDELKETVSDKRSKKLNKKEFDDLWAAALGEIETRDEIMIEHKDDSESDSPEFGSVSNTYLASSSLARLPLRCAVRRSVRLSLERNRLSIISVVLFFISALYGRSRYRSYRAMSAQVPALVDLVLGRLAAQKELAYEEGGEDDPFLFLPNLRDDVLRRVFSLSERERIWQRVKAVVEQNTNVRTGQREGNNGEVGRAWEWIGPSGTLENGTRRRKTGRGVSWGADVKELEEDNKSAIHKQWEEPGSRPMY</sequence>
<feature type="compositionally biased region" description="Basic and acidic residues" evidence="7">
    <location>
        <begin position="107"/>
        <end position="119"/>
    </location>
</feature>
<evidence type="ECO:0000256" key="4">
    <source>
        <dbReference type="ARBA" id="ARBA00022989"/>
    </source>
</evidence>
<organism evidence="10 11">
    <name type="scientific">Cytospora mali</name>
    <name type="common">Apple Valsa canker fungus</name>
    <name type="synonym">Valsa mali</name>
    <dbReference type="NCBI Taxonomy" id="578113"/>
    <lineage>
        <taxon>Eukaryota</taxon>
        <taxon>Fungi</taxon>
        <taxon>Dikarya</taxon>
        <taxon>Ascomycota</taxon>
        <taxon>Pezizomycotina</taxon>
        <taxon>Sordariomycetes</taxon>
        <taxon>Sordariomycetidae</taxon>
        <taxon>Diaporthales</taxon>
        <taxon>Cytosporaceae</taxon>
        <taxon>Cytospora</taxon>
    </lineage>
</organism>
<dbReference type="GO" id="GO:0034399">
    <property type="term" value="C:nuclear periphery"/>
    <property type="evidence" value="ECO:0007669"/>
    <property type="project" value="TreeGrafter"/>
</dbReference>
<name>A0A194VR29_CYTMA</name>
<dbReference type="GO" id="GO:0005783">
    <property type="term" value="C:endoplasmic reticulum"/>
    <property type="evidence" value="ECO:0007669"/>
    <property type="project" value="TreeGrafter"/>
</dbReference>
<reference evidence="10" key="1">
    <citation type="submission" date="2014-12" db="EMBL/GenBank/DDBJ databases">
        <title>Genome Sequence of Valsa Canker Pathogens Uncovers a Specific Adaption of Colonization on Woody Bark.</title>
        <authorList>
            <person name="Yin Z."/>
            <person name="Liu H."/>
            <person name="Gao X."/>
            <person name="Li Z."/>
            <person name="Song N."/>
            <person name="Ke X."/>
            <person name="Dai Q."/>
            <person name="Wu Y."/>
            <person name="Sun Y."/>
            <person name="Xu J.-R."/>
            <person name="Kang Z.K."/>
            <person name="Wang L."/>
            <person name="Huang L."/>
        </authorList>
    </citation>
    <scope>NUCLEOTIDE SEQUENCE [LARGE SCALE GENOMIC DNA]</scope>
    <source>
        <strain evidence="10">03-8</strain>
    </source>
</reference>
<keyword evidence="4" id="KW-1133">Transmembrane helix</keyword>
<feature type="compositionally biased region" description="Polar residues" evidence="7">
    <location>
        <begin position="139"/>
        <end position="151"/>
    </location>
</feature>
<evidence type="ECO:0000259" key="8">
    <source>
        <dbReference type="Pfam" id="PF09402"/>
    </source>
</evidence>
<evidence type="ECO:0000256" key="7">
    <source>
        <dbReference type="SAM" id="MobiDB-lite"/>
    </source>
</evidence>
<keyword evidence="3" id="KW-0812">Transmembrane</keyword>
<dbReference type="InterPro" id="IPR044780">
    <property type="entry name" value="Heh2/Src1"/>
</dbReference>
<evidence type="ECO:0000256" key="1">
    <source>
        <dbReference type="ARBA" id="ARBA00004540"/>
    </source>
</evidence>
<dbReference type="Gene3D" id="1.10.10.1180">
    <property type="entry name" value="MAN1, winged-helix domain"/>
    <property type="match status" value="1"/>
</dbReference>
<evidence type="ECO:0000259" key="9">
    <source>
        <dbReference type="Pfam" id="PF12949"/>
    </source>
</evidence>
<proteinExistence type="predicted"/>
<dbReference type="InterPro" id="IPR011015">
    <property type="entry name" value="LEM/LEM-like_dom_sf"/>
</dbReference>
<dbReference type="PANTHER" id="PTHR47808:SF2">
    <property type="entry name" value="LEM DOMAIN-CONTAINING PROTEIN 2"/>
    <property type="match status" value="1"/>
</dbReference>
<evidence type="ECO:0000313" key="10">
    <source>
        <dbReference type="EMBL" id="KUI66393.1"/>
    </source>
</evidence>
<dbReference type="OrthoDB" id="2503928at2759"/>
<dbReference type="InterPro" id="IPR025856">
    <property type="entry name" value="HeH/LEM_domain"/>
</dbReference>
<protein>
    <submittedName>
        <fullName evidence="10">Inner nuclear membrane protein SRC1</fullName>
    </submittedName>
</protein>
<keyword evidence="2" id="KW-0597">Phosphoprotein</keyword>
<dbReference type="Gene3D" id="1.10.720.40">
    <property type="match status" value="1"/>
</dbReference>
<dbReference type="CDD" id="cd12935">
    <property type="entry name" value="LEM_like"/>
    <property type="match status" value="1"/>
</dbReference>
<dbReference type="InterPro" id="IPR041885">
    <property type="entry name" value="MAN1_winged_helix_dom"/>
</dbReference>
<dbReference type="GO" id="GO:0003682">
    <property type="term" value="F:chromatin binding"/>
    <property type="evidence" value="ECO:0007669"/>
    <property type="project" value="InterPro"/>
</dbReference>
<dbReference type="Pfam" id="PF12949">
    <property type="entry name" value="HeH"/>
    <property type="match status" value="1"/>
</dbReference>
<evidence type="ECO:0000256" key="3">
    <source>
        <dbReference type="ARBA" id="ARBA00022692"/>
    </source>
</evidence>
<gene>
    <name evidence="10" type="ORF">VM1G_01461</name>
</gene>